<evidence type="ECO:0000313" key="1">
    <source>
        <dbReference type="EMBL" id="PIM99929.1"/>
    </source>
</evidence>
<name>A0A2G9G4T9_9LAMI</name>
<protein>
    <submittedName>
        <fullName evidence="1">Uncharacterized protein</fullName>
    </submittedName>
</protein>
<dbReference type="Proteomes" id="UP000231279">
    <property type="component" value="Unassembled WGS sequence"/>
</dbReference>
<proteinExistence type="predicted"/>
<keyword evidence="2" id="KW-1185">Reference proteome</keyword>
<accession>A0A2G9G4T9</accession>
<sequence length="83" mass="9591">MLVSSLAEAKSAEVQLLTSVVKREQMKSKGEEKLQIQRRNISGHSEFLFLKLTVVKKELKKSKGGEKLRVQRRNHFVHSEFLL</sequence>
<dbReference type="EMBL" id="NKXS01007273">
    <property type="protein sequence ID" value="PIM99929.1"/>
    <property type="molecule type" value="Genomic_DNA"/>
</dbReference>
<organism evidence="1 2">
    <name type="scientific">Handroanthus impetiginosus</name>
    <dbReference type="NCBI Taxonomy" id="429701"/>
    <lineage>
        <taxon>Eukaryota</taxon>
        <taxon>Viridiplantae</taxon>
        <taxon>Streptophyta</taxon>
        <taxon>Embryophyta</taxon>
        <taxon>Tracheophyta</taxon>
        <taxon>Spermatophyta</taxon>
        <taxon>Magnoliopsida</taxon>
        <taxon>eudicotyledons</taxon>
        <taxon>Gunneridae</taxon>
        <taxon>Pentapetalae</taxon>
        <taxon>asterids</taxon>
        <taxon>lamiids</taxon>
        <taxon>Lamiales</taxon>
        <taxon>Bignoniaceae</taxon>
        <taxon>Crescentiina</taxon>
        <taxon>Tabebuia alliance</taxon>
        <taxon>Handroanthus</taxon>
    </lineage>
</organism>
<dbReference type="AlphaFoldDB" id="A0A2G9G4T9"/>
<reference evidence="2" key="1">
    <citation type="journal article" date="2018" name="Gigascience">
        <title>Genome assembly of the Pink Ipe (Handroanthus impetiginosus, Bignoniaceae), a highly valued, ecologically keystone Neotropical timber forest tree.</title>
        <authorList>
            <person name="Silva-Junior O.B."/>
            <person name="Grattapaglia D."/>
            <person name="Novaes E."/>
            <person name="Collevatti R.G."/>
        </authorList>
    </citation>
    <scope>NUCLEOTIDE SEQUENCE [LARGE SCALE GENOMIC DNA]</scope>
    <source>
        <strain evidence="2">cv. UFG-1</strain>
    </source>
</reference>
<evidence type="ECO:0000313" key="2">
    <source>
        <dbReference type="Proteomes" id="UP000231279"/>
    </source>
</evidence>
<gene>
    <name evidence="1" type="ORF">CDL12_27569</name>
</gene>
<comment type="caution">
    <text evidence="1">The sequence shown here is derived from an EMBL/GenBank/DDBJ whole genome shotgun (WGS) entry which is preliminary data.</text>
</comment>